<proteinExistence type="predicted"/>
<reference evidence="3" key="1">
    <citation type="submission" date="2017-02" db="UniProtKB">
        <authorList>
            <consortium name="WormBaseParasite"/>
        </authorList>
    </citation>
    <scope>IDENTIFICATION</scope>
</reference>
<evidence type="ECO:0000313" key="3">
    <source>
        <dbReference type="WBParaSite" id="ALUE_0000707701-mRNA-1"/>
    </source>
</evidence>
<keyword evidence="2" id="KW-1185">Reference proteome</keyword>
<protein>
    <submittedName>
        <fullName evidence="3">Kinesin motor domain-containing protein</fullName>
    </submittedName>
</protein>
<feature type="coiled-coil region" evidence="1">
    <location>
        <begin position="305"/>
        <end position="332"/>
    </location>
</feature>
<sequence length="346" mass="38788">MEACVLFDMDRFGFLATWLLGWLFLADRQKARNRGRVKLRNDYPCYESYGANVHKLAYSYDLTGLTVILSATEVTLYRWLQELLSDCKNSFLTGDCWLEDSIVQLMPDEEGVYGQTRLSIERSEKAARRTLFAPLKSSTLVVVPLLKNAVSSFVSIVTSTSTYLMSRVHRKLVLLRGVVGGVFGCPCLTVTGLRDGPAVDRVVGGGFGCPCLTVTGLRDGPAQSAISKISSSMRDTKSFSIKISTSLEVSRKAFTEQQPYNGIINLTVDSGHLEGVTDGVNDEAEQGMRRVCGQPHRNTSWVDRVERVEEQAHTLRDEIQQRNQELSKLRNVQWNHFEEICRSRCT</sequence>
<keyword evidence="1" id="KW-0175">Coiled coil</keyword>
<dbReference type="AlphaFoldDB" id="A0A0M3HVQ1"/>
<dbReference type="WBParaSite" id="ALUE_0000707701-mRNA-1">
    <property type="protein sequence ID" value="ALUE_0000707701-mRNA-1"/>
    <property type="gene ID" value="ALUE_0000707701"/>
</dbReference>
<dbReference type="Proteomes" id="UP000036681">
    <property type="component" value="Unplaced"/>
</dbReference>
<evidence type="ECO:0000256" key="1">
    <source>
        <dbReference type="SAM" id="Coils"/>
    </source>
</evidence>
<name>A0A0M3HVQ1_ASCLU</name>
<evidence type="ECO:0000313" key="2">
    <source>
        <dbReference type="Proteomes" id="UP000036681"/>
    </source>
</evidence>
<accession>A0A0M3HVQ1</accession>
<organism evidence="2 3">
    <name type="scientific">Ascaris lumbricoides</name>
    <name type="common">Giant roundworm</name>
    <dbReference type="NCBI Taxonomy" id="6252"/>
    <lineage>
        <taxon>Eukaryota</taxon>
        <taxon>Metazoa</taxon>
        <taxon>Ecdysozoa</taxon>
        <taxon>Nematoda</taxon>
        <taxon>Chromadorea</taxon>
        <taxon>Rhabditida</taxon>
        <taxon>Spirurina</taxon>
        <taxon>Ascaridomorpha</taxon>
        <taxon>Ascaridoidea</taxon>
        <taxon>Ascarididae</taxon>
        <taxon>Ascaris</taxon>
    </lineage>
</organism>